<dbReference type="Proteomes" id="UP001297092">
    <property type="component" value="Unassembled WGS sequence"/>
</dbReference>
<dbReference type="PANTHER" id="PTHR30231:SF37">
    <property type="entry name" value="EXODEOXYRIBONUCLEASE 10"/>
    <property type="match status" value="1"/>
</dbReference>
<dbReference type="InterPro" id="IPR035901">
    <property type="entry name" value="GIY-YIG_endonuc_sf"/>
</dbReference>
<dbReference type="InterPro" id="IPR036397">
    <property type="entry name" value="RNaseH_sf"/>
</dbReference>
<dbReference type="Gene3D" id="3.30.420.10">
    <property type="entry name" value="Ribonuclease H-like superfamily/Ribonuclease H"/>
    <property type="match status" value="1"/>
</dbReference>
<organism evidence="2 3">
    <name type="scientific">Aequorivita echinoideorum</name>
    <dbReference type="NCBI Taxonomy" id="1549647"/>
    <lineage>
        <taxon>Bacteria</taxon>
        <taxon>Pseudomonadati</taxon>
        <taxon>Bacteroidota</taxon>
        <taxon>Flavobacteriia</taxon>
        <taxon>Flavobacteriales</taxon>
        <taxon>Flavobacteriaceae</taxon>
        <taxon>Aequorivita</taxon>
    </lineage>
</organism>
<gene>
    <name evidence="2" type="ORF">KIV10_10470</name>
</gene>
<dbReference type="PROSITE" id="PS50164">
    <property type="entry name" value="GIY_YIG"/>
    <property type="match status" value="1"/>
</dbReference>
<dbReference type="PANTHER" id="PTHR30231">
    <property type="entry name" value="DNA POLYMERASE III SUBUNIT EPSILON"/>
    <property type="match status" value="1"/>
</dbReference>
<evidence type="ECO:0000259" key="1">
    <source>
        <dbReference type="PROSITE" id="PS50164"/>
    </source>
</evidence>
<dbReference type="InterPro" id="IPR047296">
    <property type="entry name" value="GIY-YIG_UvrC_Cho"/>
</dbReference>
<dbReference type="Pfam" id="PF01541">
    <property type="entry name" value="GIY-YIG"/>
    <property type="match status" value="1"/>
</dbReference>
<name>A0ABS5S851_9FLAO</name>
<dbReference type="CDD" id="cd10434">
    <property type="entry name" value="GIY-YIG_UvrC_Cho"/>
    <property type="match status" value="1"/>
</dbReference>
<dbReference type="SMART" id="SM00479">
    <property type="entry name" value="EXOIII"/>
    <property type="match status" value="1"/>
</dbReference>
<feature type="domain" description="GIY-YIG" evidence="1">
    <location>
        <begin position="197"/>
        <end position="273"/>
    </location>
</feature>
<sequence length="461" mass="52776">MYAILDIETTGGKYNEEGITEIAIYKFDGHTVVDQFSSLINPEKPIQPFVVNLTGINNEMLRHAPKFYEVAKRIIEITEGCILVAHNALFDQRILATEFDRLGYNFERESLCTVELSQKLLPDMPSYSLGKLVRSLGIPLSDRHRAQGDAKATVALFKLLLAKDTSKEIITETIQKHSKGKEKLQPKLLDIVEKLPSEIGVYYMHNEAGKIIYIGRSKNIKKRVLQHFTNDNKKSRQLQAQVKTVTFEKTGNELIAHLKENIELKRNKPKFSSRGRKNLFTHQLTSVIDQNGYINLQIEPADGRKKAITTFSNYQQAKTSLFKITSENQLCQKLNGLDKTTKGCFLYGIKECYGACLQEESPEYYNSRVERFLEQNSFQKQSVALIDRGREVDERSVILIENGEFIGYGFYSLNYQINNPEILKSIITPMENNRDTQHIIQSYLRKNKVLKILKLSPKPAN</sequence>
<dbReference type="InterPro" id="IPR013520">
    <property type="entry name" value="Ribonucl_H"/>
</dbReference>
<dbReference type="SUPFAM" id="SSF82771">
    <property type="entry name" value="GIY-YIG endonuclease"/>
    <property type="match status" value="1"/>
</dbReference>
<dbReference type="InterPro" id="IPR000305">
    <property type="entry name" value="GIY-YIG_endonuc"/>
</dbReference>
<dbReference type="EMBL" id="JAHCTB010000004">
    <property type="protein sequence ID" value="MBT0608609.1"/>
    <property type="molecule type" value="Genomic_DNA"/>
</dbReference>
<accession>A0ABS5S851</accession>
<dbReference type="InterPro" id="IPR012337">
    <property type="entry name" value="RNaseH-like_sf"/>
</dbReference>
<comment type="caution">
    <text evidence="2">The sequence shown here is derived from an EMBL/GenBank/DDBJ whole genome shotgun (WGS) entry which is preliminary data.</text>
</comment>
<protein>
    <submittedName>
        <fullName evidence="2">GIY-YIG nuclease family protein</fullName>
    </submittedName>
</protein>
<reference evidence="2 3" key="1">
    <citation type="submission" date="2021-05" db="EMBL/GenBank/DDBJ databases">
        <title>Aequorivita echinoideorum JCM 30378 genome.</title>
        <authorList>
            <person name="Zhang H."/>
            <person name="Li C."/>
        </authorList>
    </citation>
    <scope>NUCLEOTIDE SEQUENCE [LARGE SCALE GENOMIC DNA]</scope>
    <source>
        <strain evidence="2 3">JCM30378</strain>
    </source>
</reference>
<dbReference type="Gene3D" id="3.40.1440.10">
    <property type="entry name" value="GIY-YIG endonuclease"/>
    <property type="match status" value="1"/>
</dbReference>
<evidence type="ECO:0000313" key="2">
    <source>
        <dbReference type="EMBL" id="MBT0608609.1"/>
    </source>
</evidence>
<dbReference type="RefSeq" id="WP_214113468.1">
    <property type="nucleotide sequence ID" value="NZ_JAHCTB010000004.1"/>
</dbReference>
<proteinExistence type="predicted"/>
<dbReference type="InterPro" id="IPR006054">
    <property type="entry name" value="DnaQ"/>
</dbReference>
<dbReference type="CDD" id="cd06127">
    <property type="entry name" value="DEDDh"/>
    <property type="match status" value="1"/>
</dbReference>
<dbReference type="SMART" id="SM00465">
    <property type="entry name" value="GIYc"/>
    <property type="match status" value="1"/>
</dbReference>
<evidence type="ECO:0000313" key="3">
    <source>
        <dbReference type="Proteomes" id="UP001297092"/>
    </source>
</evidence>
<dbReference type="Pfam" id="PF00929">
    <property type="entry name" value="RNase_T"/>
    <property type="match status" value="1"/>
</dbReference>
<dbReference type="SUPFAM" id="SSF53098">
    <property type="entry name" value="Ribonuclease H-like"/>
    <property type="match status" value="1"/>
</dbReference>
<keyword evidence="3" id="KW-1185">Reference proteome</keyword>
<dbReference type="NCBIfam" id="TIGR00573">
    <property type="entry name" value="dnaq"/>
    <property type="match status" value="1"/>
</dbReference>